<dbReference type="PANTHER" id="PTHR43790">
    <property type="entry name" value="CARBOHYDRATE TRANSPORT ATP-BINDING PROTEIN MG119-RELATED"/>
    <property type="match status" value="1"/>
</dbReference>
<dbReference type="PANTHER" id="PTHR43790:SF9">
    <property type="entry name" value="GALACTOFURANOSE TRANSPORTER ATP-BINDING PROTEIN YTFR"/>
    <property type="match status" value="1"/>
</dbReference>
<dbReference type="EMBL" id="FQTY01000005">
    <property type="protein sequence ID" value="SHE69807.1"/>
    <property type="molecule type" value="Genomic_DNA"/>
</dbReference>
<feature type="domain" description="ABC transporter" evidence="9">
    <location>
        <begin position="5"/>
        <end position="240"/>
    </location>
</feature>
<dbReference type="GO" id="GO:0005886">
    <property type="term" value="C:plasma membrane"/>
    <property type="evidence" value="ECO:0007669"/>
    <property type="project" value="UniProtKB-SubCell"/>
</dbReference>
<dbReference type="Pfam" id="PF00005">
    <property type="entry name" value="ABC_tran"/>
    <property type="match status" value="2"/>
</dbReference>
<comment type="subcellular location">
    <subcellularLocation>
        <location evidence="1">Cell membrane</location>
        <topology evidence="1">Peripheral membrane protein</topology>
    </subcellularLocation>
</comment>
<keyword evidence="4" id="KW-0677">Repeat</keyword>
<dbReference type="SMART" id="SM00382">
    <property type="entry name" value="AAA"/>
    <property type="match status" value="1"/>
</dbReference>
<dbReference type="Proteomes" id="UP000184114">
    <property type="component" value="Unassembled WGS sequence"/>
</dbReference>
<dbReference type="FunFam" id="3.40.50.300:FF:000127">
    <property type="entry name" value="Ribose import ATP-binding protein RbsA"/>
    <property type="match status" value="1"/>
</dbReference>
<evidence type="ECO:0000313" key="10">
    <source>
        <dbReference type="EMBL" id="SHE69807.1"/>
    </source>
</evidence>
<keyword evidence="3" id="KW-1003">Cell membrane</keyword>
<dbReference type="InterPro" id="IPR003593">
    <property type="entry name" value="AAA+_ATPase"/>
</dbReference>
<keyword evidence="7" id="KW-1278">Translocase</keyword>
<reference evidence="11" key="1">
    <citation type="submission" date="2016-11" db="EMBL/GenBank/DDBJ databases">
        <authorList>
            <person name="Varghese N."/>
            <person name="Submissions S."/>
        </authorList>
    </citation>
    <scope>NUCLEOTIDE SEQUENCE [LARGE SCALE GENOMIC DNA]</scope>
    <source>
        <strain evidence="11">DSM 18095</strain>
    </source>
</reference>
<evidence type="ECO:0000256" key="8">
    <source>
        <dbReference type="ARBA" id="ARBA00023136"/>
    </source>
</evidence>
<keyword evidence="5" id="KW-0547">Nucleotide-binding</keyword>
<dbReference type="InterPro" id="IPR003439">
    <property type="entry name" value="ABC_transporter-like_ATP-bd"/>
</dbReference>
<evidence type="ECO:0000259" key="9">
    <source>
        <dbReference type="PROSITE" id="PS50893"/>
    </source>
</evidence>
<dbReference type="InterPro" id="IPR017871">
    <property type="entry name" value="ABC_transporter-like_CS"/>
</dbReference>
<accession>A0A1M4VLR8</accession>
<feature type="domain" description="ABC transporter" evidence="9">
    <location>
        <begin position="256"/>
        <end position="501"/>
    </location>
</feature>
<organism evidence="10 11">
    <name type="scientific">Tissierella praeacuta DSM 18095</name>
    <dbReference type="NCBI Taxonomy" id="1123404"/>
    <lineage>
        <taxon>Bacteria</taxon>
        <taxon>Bacillati</taxon>
        <taxon>Bacillota</taxon>
        <taxon>Tissierellia</taxon>
        <taxon>Tissierellales</taxon>
        <taxon>Tissierellaceae</taxon>
        <taxon>Tissierella</taxon>
    </lineage>
</organism>
<dbReference type="InterPro" id="IPR050107">
    <property type="entry name" value="ABC_carbohydrate_import_ATPase"/>
</dbReference>
<dbReference type="GO" id="GO:0016887">
    <property type="term" value="F:ATP hydrolysis activity"/>
    <property type="evidence" value="ECO:0007669"/>
    <property type="project" value="InterPro"/>
</dbReference>
<evidence type="ECO:0000256" key="2">
    <source>
        <dbReference type="ARBA" id="ARBA00022448"/>
    </source>
</evidence>
<dbReference type="CDD" id="cd03216">
    <property type="entry name" value="ABC_Carb_Monos_I"/>
    <property type="match status" value="1"/>
</dbReference>
<dbReference type="STRING" id="1123404.SAMN02745784_01517"/>
<dbReference type="CDD" id="cd03215">
    <property type="entry name" value="ABC_Carb_Monos_II"/>
    <property type="match status" value="1"/>
</dbReference>
<evidence type="ECO:0000256" key="6">
    <source>
        <dbReference type="ARBA" id="ARBA00022840"/>
    </source>
</evidence>
<gene>
    <name evidence="10" type="ORF">SAMN02745784_01517</name>
</gene>
<evidence type="ECO:0000256" key="5">
    <source>
        <dbReference type="ARBA" id="ARBA00022741"/>
    </source>
</evidence>
<keyword evidence="8" id="KW-0472">Membrane</keyword>
<keyword evidence="10" id="KW-0762">Sugar transport</keyword>
<evidence type="ECO:0000256" key="1">
    <source>
        <dbReference type="ARBA" id="ARBA00004202"/>
    </source>
</evidence>
<evidence type="ECO:0000256" key="3">
    <source>
        <dbReference type="ARBA" id="ARBA00022475"/>
    </source>
</evidence>
<dbReference type="AlphaFoldDB" id="A0A1M4VLR8"/>
<proteinExistence type="predicted"/>
<name>A0A1M4VLR8_9FIRM</name>
<keyword evidence="11" id="KW-1185">Reference proteome</keyword>
<sequence>MDKFVEMKGIRKVFGSNIALDSVDFYCKEGEVLCLLGENGAGKTTLMKILYGMYKSDEGEILYRGKPMNINSPRVSISMGIQMVHQHFLLVDTMSVVDNVMIGKEPGKYLHFNRKEGRKIVEKLSTDFGLKVPLDKLIKDISIGERQRVEIIKALYQGADILILDEPTAVLTPQEVEDLFKVIDNLRKSGKTIIIITHKLKETMAISDRIYVLRQGKMIGERLVEETNIDELSQLMVGHKISKGEKKKFESNETLLKFEDVRFKDFQKVEILKGITFDIKKKEILGIAGVEGNGQGEIINVLFGLQNNWTGDILLEGKSIKGKGTNELIESGISCIHADRQAYSIAPHLPVPYNFLMGFQNNKEFVYNKFFIDWKKVRKTSSEALETYDVRPRDINRNLHEFSGGNQQKFVVGRETMRNPKLMIAAHPTRGVDIMATSFIHKELNRLKESGAGILLISSDLDELLELSDRIAVLYDGKIVEIKPAEEFSLMELGRLMGGGKNDER</sequence>
<dbReference type="SUPFAM" id="SSF52540">
    <property type="entry name" value="P-loop containing nucleoside triphosphate hydrolases"/>
    <property type="match status" value="2"/>
</dbReference>
<dbReference type="Gene3D" id="3.40.50.300">
    <property type="entry name" value="P-loop containing nucleotide triphosphate hydrolases"/>
    <property type="match status" value="2"/>
</dbReference>
<keyword evidence="6 10" id="KW-0067">ATP-binding</keyword>
<evidence type="ECO:0000256" key="4">
    <source>
        <dbReference type="ARBA" id="ARBA00022737"/>
    </source>
</evidence>
<evidence type="ECO:0000313" key="11">
    <source>
        <dbReference type="Proteomes" id="UP000184114"/>
    </source>
</evidence>
<dbReference type="PROSITE" id="PS50893">
    <property type="entry name" value="ABC_TRANSPORTER_2"/>
    <property type="match status" value="2"/>
</dbReference>
<dbReference type="GO" id="GO:0005524">
    <property type="term" value="F:ATP binding"/>
    <property type="evidence" value="ECO:0007669"/>
    <property type="project" value="UniProtKB-KW"/>
</dbReference>
<dbReference type="PROSITE" id="PS00211">
    <property type="entry name" value="ABC_TRANSPORTER_1"/>
    <property type="match status" value="1"/>
</dbReference>
<protein>
    <submittedName>
        <fullName evidence="10">Simple sugar transport system ATP-binding protein</fullName>
    </submittedName>
</protein>
<evidence type="ECO:0000256" key="7">
    <source>
        <dbReference type="ARBA" id="ARBA00022967"/>
    </source>
</evidence>
<keyword evidence="2" id="KW-0813">Transport</keyword>
<dbReference type="InterPro" id="IPR027417">
    <property type="entry name" value="P-loop_NTPase"/>
</dbReference>